<evidence type="ECO:0000259" key="2">
    <source>
        <dbReference type="Pfam" id="PF14587"/>
    </source>
</evidence>
<feature type="region of interest" description="Disordered" evidence="1">
    <location>
        <begin position="106"/>
        <end position="127"/>
    </location>
</feature>
<organism evidence="5 6">
    <name type="scientific">Apatococcus fuscideae</name>
    <dbReference type="NCBI Taxonomy" id="2026836"/>
    <lineage>
        <taxon>Eukaryota</taxon>
        <taxon>Viridiplantae</taxon>
        <taxon>Chlorophyta</taxon>
        <taxon>core chlorophytes</taxon>
        <taxon>Trebouxiophyceae</taxon>
        <taxon>Chlorellales</taxon>
        <taxon>Chlorellaceae</taxon>
        <taxon>Apatococcus</taxon>
    </lineage>
</organism>
<accession>A0AAW1T214</accession>
<dbReference type="InterPro" id="IPR039743">
    <property type="entry name" value="6GAL/EXGAL"/>
</dbReference>
<evidence type="ECO:0000259" key="3">
    <source>
        <dbReference type="Pfam" id="PF19036"/>
    </source>
</evidence>
<dbReference type="PANTHER" id="PTHR42767">
    <property type="entry name" value="ENDO-BETA-1,6-GALACTANASE"/>
    <property type="match status" value="1"/>
</dbReference>
<dbReference type="AlphaFoldDB" id="A0AAW1T214"/>
<dbReference type="Gene3D" id="3.20.20.80">
    <property type="entry name" value="Glycosidases"/>
    <property type="match status" value="1"/>
</dbReference>
<dbReference type="GO" id="GO:0006623">
    <property type="term" value="P:protein targeting to vacuole"/>
    <property type="evidence" value="ECO:0007669"/>
    <property type="project" value="InterPro"/>
</dbReference>
<dbReference type="InterPro" id="IPR043972">
    <property type="entry name" value="FUZ/MON1/HPS1_longin_1"/>
</dbReference>
<protein>
    <recommendedName>
        <fullName evidence="7">Endo-beta-1,6-galactanase-like domain-containing protein</fullName>
    </recommendedName>
</protein>
<dbReference type="Pfam" id="PF19037">
    <property type="entry name" value="Fuz_longin_2"/>
    <property type="match status" value="1"/>
</dbReference>
<dbReference type="Proteomes" id="UP001485043">
    <property type="component" value="Unassembled WGS sequence"/>
</dbReference>
<dbReference type="InterPro" id="IPR004353">
    <property type="entry name" value="Mon1"/>
</dbReference>
<feature type="region of interest" description="Disordered" evidence="1">
    <location>
        <begin position="1"/>
        <end position="94"/>
    </location>
</feature>
<feature type="compositionally biased region" description="Low complexity" evidence="1">
    <location>
        <begin position="73"/>
        <end position="82"/>
    </location>
</feature>
<evidence type="ECO:0000259" key="4">
    <source>
        <dbReference type="Pfam" id="PF19037"/>
    </source>
</evidence>
<reference evidence="5 6" key="1">
    <citation type="journal article" date="2024" name="Nat. Commun.">
        <title>Phylogenomics reveals the evolutionary origins of lichenization in chlorophyte algae.</title>
        <authorList>
            <person name="Puginier C."/>
            <person name="Libourel C."/>
            <person name="Otte J."/>
            <person name="Skaloud P."/>
            <person name="Haon M."/>
            <person name="Grisel S."/>
            <person name="Petersen M."/>
            <person name="Berrin J.G."/>
            <person name="Delaux P.M."/>
            <person name="Dal Grande F."/>
            <person name="Keller J."/>
        </authorList>
    </citation>
    <scope>NUCLEOTIDE SEQUENCE [LARGE SCALE GENOMIC DNA]</scope>
    <source>
        <strain evidence="5 6">SAG 2523</strain>
    </source>
</reference>
<dbReference type="EMBL" id="JALJOV010000525">
    <property type="protein sequence ID" value="KAK9863031.1"/>
    <property type="molecule type" value="Genomic_DNA"/>
</dbReference>
<evidence type="ECO:0000313" key="5">
    <source>
        <dbReference type="EMBL" id="KAK9863031.1"/>
    </source>
</evidence>
<feature type="domain" description="FUZ/MON1/HPS1 second Longin" evidence="4">
    <location>
        <begin position="293"/>
        <end position="387"/>
    </location>
</feature>
<dbReference type="InterPro" id="IPR017853">
    <property type="entry name" value="GH"/>
</dbReference>
<dbReference type="PRINTS" id="PR01546">
    <property type="entry name" value="YEAST73DUF"/>
</dbReference>
<feature type="domain" description="Endo-beta-1,6-galactanase-like" evidence="2">
    <location>
        <begin position="547"/>
        <end position="866"/>
    </location>
</feature>
<dbReference type="Pfam" id="PF14587">
    <property type="entry name" value="Glyco_hydr_30_2"/>
    <property type="match status" value="1"/>
</dbReference>
<feature type="compositionally biased region" description="Basic and acidic residues" evidence="1">
    <location>
        <begin position="9"/>
        <end position="22"/>
    </location>
</feature>
<evidence type="ECO:0000256" key="1">
    <source>
        <dbReference type="SAM" id="MobiDB-lite"/>
    </source>
</evidence>
<dbReference type="SUPFAM" id="SSF51445">
    <property type="entry name" value="(Trans)glycosidases"/>
    <property type="match status" value="1"/>
</dbReference>
<sequence>MSDMPGSSRRVDELELDTRTDSEAAFVSPRSSFTLERSAEASDAAAEGEAPSSSSGLGSGYESGEDASPGPQPGSSHSSGMGMRAGGDMEGASRGQRELLRRVLSNAEASASPRSEDGRDPSSRSWRAQPKHIFILSSAGKPIFTRHGDENSLAGLMAVAQALVSFLKDHGDQLISARAGRHQLVVLERGPLLLVAASMLGEPIRTLALHLELLHGQIIAILTRAFERRFQRDPGFDARALLGGTSTVLKSLLHSCETDPSSLMQAFAALPLPAAMRHSALVPLHAAVKAAGAVFGLLLAGDLVVALAQSRASPLHPLDLLLLTNFVTANGSFRQSESFSPVCLPRFNSSGFLHAYIHYIHQGADLCMVLLAAQPDAFFSLSEAGQHLVTELEQAAVIQAVVEAVEGKEGGGRLTLDSMPAAAGGGAFGAASLLHFVYKYPSRSQFVSPAFLEPLDTTPDRQGMMQAYAHAQAILFRHAEDGPQLGLPPHRTCFERGSSRCLLAYVGAEALMRGEDSTEIDPVSATTASNPPSPFKELPTFERAPDVSVSINLARRPQAFEGFGTSLCWWANIVGGLPEPLRSQLVDLVFDPDRGLGMQCARYNIGGSGWDHVDKAWLRYGADIDSYWGPQRQWDWSLDAGQRWVAQAAQARGCCIFEAFSNSPPYWMTWSGCASGNYQGWMDNLRPEFHDAFVQYLVTVVKHFRDNFGLSFRTLDPFNESTSTWWQRSGAQEGCHFGTSLQEVIVKKTAAALEAEGLAASGTCVSASDETNIDVSLANMRAYQPATMAAVGQINTHAYWGSPESRTQLHEFARAAGKRLWMSEFGCGNHPLADIQSGLDVSRAVLQDLNVLQATAWIYWQAIENTESNNTWGLLQTPFHASSGSSPDIRISKQYWGLLQYSRWVRCGSTILACDNPDTLIATSPPTADGSLSLIIVSTNFDGQEKLFTYDLGHAAMASGGVTLDVHRTSPCEDCAHVGTFHLPKQQGRLLLPVQLQALSITTIVVQIQQPSSVQSALGGEWAVV</sequence>
<comment type="caution">
    <text evidence="5">The sequence shown here is derived from an EMBL/GenBank/DDBJ whole genome shotgun (WGS) entry which is preliminary data.</text>
</comment>
<evidence type="ECO:0008006" key="7">
    <source>
        <dbReference type="Google" id="ProtNLM"/>
    </source>
</evidence>
<keyword evidence="6" id="KW-1185">Reference proteome</keyword>
<dbReference type="Pfam" id="PF19036">
    <property type="entry name" value="Fuz_longin_1"/>
    <property type="match status" value="1"/>
</dbReference>
<feature type="region of interest" description="Disordered" evidence="1">
    <location>
        <begin position="517"/>
        <end position="537"/>
    </location>
</feature>
<dbReference type="GO" id="GO:0016192">
    <property type="term" value="P:vesicle-mediated transport"/>
    <property type="evidence" value="ECO:0007669"/>
    <property type="project" value="InterPro"/>
</dbReference>
<dbReference type="GO" id="GO:0004553">
    <property type="term" value="F:hydrolase activity, hydrolyzing O-glycosyl compounds"/>
    <property type="evidence" value="ECO:0007669"/>
    <property type="project" value="InterPro"/>
</dbReference>
<proteinExistence type="predicted"/>
<gene>
    <name evidence="5" type="ORF">WJX84_002813</name>
</gene>
<evidence type="ECO:0000313" key="6">
    <source>
        <dbReference type="Proteomes" id="UP001485043"/>
    </source>
</evidence>
<dbReference type="PANTHER" id="PTHR42767:SF1">
    <property type="entry name" value="ENDO-BETA-1,6-GALACTANASE-LIKE DOMAIN-CONTAINING PROTEIN"/>
    <property type="match status" value="1"/>
</dbReference>
<dbReference type="InterPro" id="IPR039514">
    <property type="entry name" value="6GAL-like"/>
</dbReference>
<feature type="domain" description="FUZ/MON1/HPS1 first Longin" evidence="3">
    <location>
        <begin position="131"/>
        <end position="252"/>
    </location>
</feature>
<name>A0AAW1T214_9CHLO</name>
<dbReference type="InterPro" id="IPR043971">
    <property type="entry name" value="FUZ/MON1/HPS1_longin_2"/>
</dbReference>
<feature type="compositionally biased region" description="Low complexity" evidence="1">
    <location>
        <begin position="41"/>
        <end position="62"/>
    </location>
</feature>